<proteinExistence type="predicted"/>
<evidence type="ECO:0000313" key="1">
    <source>
        <dbReference type="EMBL" id="MBL0744728.1"/>
    </source>
</evidence>
<comment type="caution">
    <text evidence="1">The sequence shown here is derived from an EMBL/GenBank/DDBJ whole genome shotgun (WGS) entry which is preliminary data.</text>
</comment>
<gene>
    <name evidence="1" type="ORF">JI741_26075</name>
</gene>
<keyword evidence="2" id="KW-1185">Reference proteome</keyword>
<accession>A0ABS1KZM9</accession>
<dbReference type="RefSeq" id="WP_202014562.1">
    <property type="nucleotide sequence ID" value="NZ_JAERRB010000012.1"/>
</dbReference>
<reference evidence="1 2" key="1">
    <citation type="submission" date="2021-01" db="EMBL/GenBank/DDBJ databases">
        <title>Chryseolinea sp. Jin1 Genome sequencing and assembly.</title>
        <authorList>
            <person name="Kim I."/>
        </authorList>
    </citation>
    <scope>NUCLEOTIDE SEQUENCE [LARGE SCALE GENOMIC DNA]</scope>
    <source>
        <strain evidence="1 2">Jin1</strain>
    </source>
</reference>
<sequence>MKKLVLSVLVLLTVLFFPGCYREPPFVPEFPVGEVEGYRPVYASRDDASIVFQSPRALVHPGKIYVVSNYLLINEKYEGIHVFNNADPSHPVALGFLRMAGNTEVAVRNQVLYADHLADLVALNVADWHNIRELSRVRQNLWAQRVPPGNGRYFECVDSLKGVVVGWELSTLKDPKCFR</sequence>
<name>A0ABS1KZM9_9BACT</name>
<protein>
    <submittedName>
        <fullName evidence="1">Uncharacterized protein</fullName>
    </submittedName>
</protein>
<dbReference type="EMBL" id="JAERRB010000012">
    <property type="protein sequence ID" value="MBL0744728.1"/>
    <property type="molecule type" value="Genomic_DNA"/>
</dbReference>
<dbReference type="Proteomes" id="UP000613030">
    <property type="component" value="Unassembled WGS sequence"/>
</dbReference>
<organism evidence="1 2">
    <name type="scientific">Chryseolinea lacunae</name>
    <dbReference type="NCBI Taxonomy" id="2801331"/>
    <lineage>
        <taxon>Bacteria</taxon>
        <taxon>Pseudomonadati</taxon>
        <taxon>Bacteroidota</taxon>
        <taxon>Cytophagia</taxon>
        <taxon>Cytophagales</taxon>
        <taxon>Fulvivirgaceae</taxon>
        <taxon>Chryseolinea</taxon>
    </lineage>
</organism>
<evidence type="ECO:0000313" key="2">
    <source>
        <dbReference type="Proteomes" id="UP000613030"/>
    </source>
</evidence>